<dbReference type="PANTHER" id="PTHR24418">
    <property type="entry name" value="TYROSINE-PROTEIN KINASE"/>
    <property type="match status" value="1"/>
</dbReference>
<evidence type="ECO:0000256" key="1">
    <source>
        <dbReference type="ARBA" id="ARBA00004308"/>
    </source>
</evidence>
<dbReference type="InterPro" id="IPR020635">
    <property type="entry name" value="Tyr_kinase_cat_dom"/>
</dbReference>
<evidence type="ECO:0000256" key="3">
    <source>
        <dbReference type="ARBA" id="ARBA00022741"/>
    </source>
</evidence>
<dbReference type="Pfam" id="PF00017">
    <property type="entry name" value="SH2"/>
    <property type="match status" value="1"/>
</dbReference>
<dbReference type="InterPro" id="IPR000315">
    <property type="entry name" value="Znf_B-box"/>
</dbReference>
<keyword evidence="9" id="KW-0862">Zinc</keyword>
<keyword evidence="2 11" id="KW-0808">Transferase</keyword>
<dbReference type="InterPro" id="IPR008266">
    <property type="entry name" value="Tyr_kinase_AS"/>
</dbReference>
<dbReference type="SMART" id="SM00252">
    <property type="entry name" value="SH2"/>
    <property type="match status" value="1"/>
</dbReference>
<dbReference type="EnsemblMetazoa" id="G20275.1">
    <property type="protein sequence ID" value="G20275.1:cds"/>
    <property type="gene ID" value="G20275"/>
</dbReference>
<evidence type="ECO:0000256" key="6">
    <source>
        <dbReference type="ARBA" id="ARBA00023136"/>
    </source>
</evidence>
<dbReference type="PROSITE" id="PS00109">
    <property type="entry name" value="PROTEIN_KINASE_TYR"/>
    <property type="match status" value="1"/>
</dbReference>
<dbReference type="SUPFAM" id="SSF57845">
    <property type="entry name" value="B-box zinc-binding domain"/>
    <property type="match status" value="1"/>
</dbReference>
<dbReference type="SUPFAM" id="SSF55550">
    <property type="entry name" value="SH2 domain"/>
    <property type="match status" value="1"/>
</dbReference>
<evidence type="ECO:0000256" key="11">
    <source>
        <dbReference type="RuleBase" id="RU362096"/>
    </source>
</evidence>
<dbReference type="PROSITE" id="PS50011">
    <property type="entry name" value="PROTEIN_KINASE_DOM"/>
    <property type="match status" value="1"/>
</dbReference>
<comment type="similarity">
    <text evidence="11">Belongs to the protein kinase superfamily. Tyr protein kinase family.</text>
</comment>
<dbReference type="GO" id="GO:0005524">
    <property type="term" value="F:ATP binding"/>
    <property type="evidence" value="ECO:0007669"/>
    <property type="project" value="UniProtKB-KW"/>
</dbReference>
<keyword evidence="4 11" id="KW-0418">Kinase</keyword>
<dbReference type="GO" id="GO:0008270">
    <property type="term" value="F:zinc ion binding"/>
    <property type="evidence" value="ECO:0007669"/>
    <property type="project" value="UniProtKB-KW"/>
</dbReference>
<dbReference type="InterPro" id="IPR050198">
    <property type="entry name" value="Non-receptor_tyrosine_kinases"/>
</dbReference>
<reference evidence="15" key="1">
    <citation type="submission" date="2022-08" db="UniProtKB">
        <authorList>
            <consortium name="EnsemblMetazoa"/>
        </authorList>
    </citation>
    <scope>IDENTIFICATION</scope>
    <source>
        <strain evidence="15">05x7-T-G4-1.051#20</strain>
    </source>
</reference>
<dbReference type="PROSITE" id="PS50119">
    <property type="entry name" value="ZF_BBOX"/>
    <property type="match status" value="1"/>
</dbReference>
<evidence type="ECO:0000259" key="14">
    <source>
        <dbReference type="PROSITE" id="PS50119"/>
    </source>
</evidence>
<dbReference type="AlphaFoldDB" id="A0A8W8JNG8"/>
<keyword evidence="7 11" id="KW-0829">Tyrosine-protein kinase</keyword>
<keyword evidence="10" id="KW-0727">SH2 domain</keyword>
<dbReference type="InterPro" id="IPR000980">
    <property type="entry name" value="SH2"/>
</dbReference>
<feature type="domain" description="B box-type" evidence="14">
    <location>
        <begin position="62"/>
        <end position="103"/>
    </location>
</feature>
<dbReference type="InterPro" id="IPR036860">
    <property type="entry name" value="SH2_dom_sf"/>
</dbReference>
<dbReference type="GO" id="GO:0050793">
    <property type="term" value="P:regulation of developmental process"/>
    <property type="evidence" value="ECO:0007669"/>
    <property type="project" value="UniProtKB-ARBA"/>
</dbReference>
<evidence type="ECO:0000256" key="9">
    <source>
        <dbReference type="PROSITE-ProRule" id="PRU00024"/>
    </source>
</evidence>
<feature type="domain" description="Protein kinase" evidence="13">
    <location>
        <begin position="375"/>
        <end position="622"/>
    </location>
</feature>
<keyword evidence="3 11" id="KW-0547">Nucleotide-binding</keyword>
<dbReference type="InterPro" id="IPR011009">
    <property type="entry name" value="Kinase-like_dom_sf"/>
</dbReference>
<name>A0A8W8JNG8_MAGGI</name>
<dbReference type="GO" id="GO:0012505">
    <property type="term" value="C:endomembrane system"/>
    <property type="evidence" value="ECO:0007669"/>
    <property type="project" value="UniProtKB-SubCell"/>
</dbReference>
<sequence>MTTSITFAQDIVRCNLCENPGDHLCRLCQLTLCLECTPKHLSDKGTTHEIVGLTLQTSTDIVTSVECVKHGKSVCEIYCNDCLIPICAKCVIDKHKQHTLISLDEFLEKKKGDILNDIQEMESTVLPEFQKEKVEEYEEDFDKTMRNICVQEDLICQAVKNAGNDLRAKASKHKAGNLEKANQNANMEKEMSMLIQNARALLKRNDPKEILTFKGLKCKVYPCPVVLKKKALSLRHAAIDEKVVLSLFGTLLDTEEKIVLRRGENLYLQTWFHGFITREEANQLLKKNGDFLVREKIKNTKKDCFVLSTFQNDCPNHIKVFDLPKIEISMDHEPTLVELIEHLQCTEEQIFSNGTRIKLRFPIDRSHYQLDYAKIALGQKIGTNNNGLDLHKGKFGDQASIVIHGKERENQIFINVELLRHLVHPNIVRLMGYSALQKPVLLLLHYMPDSLLHYLREKGESISTKQRISMCLHVANGMAYLHQEKYIHRDLAARNCLVTDEGFVKICGFSMTERGEVYSYDWSETLPIKWTAPEAFISGNFILLSDVWSFGILMWEIFSSGIVPYLGLSSDETRDKVTEGYRMEAPKNTPKACYNIMMNCWEERPAYRSHFEDLVIKLRQLL</sequence>
<dbReference type="Gene3D" id="3.30.160.60">
    <property type="entry name" value="Classic Zinc Finger"/>
    <property type="match status" value="1"/>
</dbReference>
<dbReference type="Pfam" id="PF07714">
    <property type="entry name" value="PK_Tyr_Ser-Thr"/>
    <property type="match status" value="1"/>
</dbReference>
<dbReference type="EC" id="2.7.10.2" evidence="11"/>
<evidence type="ECO:0000259" key="12">
    <source>
        <dbReference type="PROSITE" id="PS50001"/>
    </source>
</evidence>
<evidence type="ECO:0000256" key="5">
    <source>
        <dbReference type="ARBA" id="ARBA00022840"/>
    </source>
</evidence>
<dbReference type="InterPro" id="IPR001245">
    <property type="entry name" value="Ser-Thr/Tyr_kinase_cat_dom"/>
</dbReference>
<dbReference type="Proteomes" id="UP000005408">
    <property type="component" value="Unassembled WGS sequence"/>
</dbReference>
<keyword evidence="9" id="KW-0479">Metal-binding</keyword>
<dbReference type="PROSITE" id="PS50001">
    <property type="entry name" value="SH2"/>
    <property type="match status" value="1"/>
</dbReference>
<comment type="subcellular location">
    <subcellularLocation>
        <location evidence="1">Endomembrane system</location>
    </subcellularLocation>
</comment>
<evidence type="ECO:0000313" key="15">
    <source>
        <dbReference type="EnsemblMetazoa" id="G20275.1:cds"/>
    </source>
</evidence>
<evidence type="ECO:0000256" key="8">
    <source>
        <dbReference type="ARBA" id="ARBA00051245"/>
    </source>
</evidence>
<keyword evidence="16" id="KW-1185">Reference proteome</keyword>
<dbReference type="GO" id="GO:0004715">
    <property type="term" value="F:non-membrane spanning protein tyrosine kinase activity"/>
    <property type="evidence" value="ECO:0007669"/>
    <property type="project" value="UniProtKB-EC"/>
</dbReference>
<organism evidence="15 16">
    <name type="scientific">Magallana gigas</name>
    <name type="common">Pacific oyster</name>
    <name type="synonym">Crassostrea gigas</name>
    <dbReference type="NCBI Taxonomy" id="29159"/>
    <lineage>
        <taxon>Eukaryota</taxon>
        <taxon>Metazoa</taxon>
        <taxon>Spiralia</taxon>
        <taxon>Lophotrochozoa</taxon>
        <taxon>Mollusca</taxon>
        <taxon>Bivalvia</taxon>
        <taxon>Autobranchia</taxon>
        <taxon>Pteriomorphia</taxon>
        <taxon>Ostreida</taxon>
        <taxon>Ostreoidea</taxon>
        <taxon>Ostreidae</taxon>
        <taxon>Magallana</taxon>
    </lineage>
</organism>
<dbReference type="Pfam" id="PF00643">
    <property type="entry name" value="zf-B_box"/>
    <property type="match status" value="1"/>
</dbReference>
<evidence type="ECO:0000256" key="10">
    <source>
        <dbReference type="PROSITE-ProRule" id="PRU00191"/>
    </source>
</evidence>
<dbReference type="SUPFAM" id="SSF56112">
    <property type="entry name" value="Protein kinase-like (PK-like)"/>
    <property type="match status" value="1"/>
</dbReference>
<evidence type="ECO:0000313" key="16">
    <source>
        <dbReference type="Proteomes" id="UP000005408"/>
    </source>
</evidence>
<feature type="domain" description="SH2" evidence="12">
    <location>
        <begin position="271"/>
        <end position="363"/>
    </location>
</feature>
<dbReference type="FunFam" id="1.10.510.10:FF:001512">
    <property type="entry name" value="Receptor tyrosine-protein kinase erbB-2"/>
    <property type="match status" value="1"/>
</dbReference>
<keyword evidence="6" id="KW-0472">Membrane</keyword>
<keyword evidence="5 11" id="KW-0067">ATP-binding</keyword>
<dbReference type="Gene3D" id="3.30.505.10">
    <property type="entry name" value="SH2 domain"/>
    <property type="match status" value="1"/>
</dbReference>
<protein>
    <recommendedName>
        <fullName evidence="11">Tyrosine-protein kinase</fullName>
        <ecNumber evidence="11">2.7.10.2</ecNumber>
    </recommendedName>
</protein>
<dbReference type="PRINTS" id="PR00109">
    <property type="entry name" value="TYRKINASE"/>
</dbReference>
<comment type="catalytic activity">
    <reaction evidence="8 11">
        <text>L-tyrosyl-[protein] + ATP = O-phospho-L-tyrosyl-[protein] + ADP + H(+)</text>
        <dbReference type="Rhea" id="RHEA:10596"/>
        <dbReference type="Rhea" id="RHEA-COMP:10136"/>
        <dbReference type="Rhea" id="RHEA-COMP:20101"/>
        <dbReference type="ChEBI" id="CHEBI:15378"/>
        <dbReference type="ChEBI" id="CHEBI:30616"/>
        <dbReference type="ChEBI" id="CHEBI:46858"/>
        <dbReference type="ChEBI" id="CHEBI:61978"/>
        <dbReference type="ChEBI" id="CHEBI:456216"/>
        <dbReference type="EC" id="2.7.10.2"/>
    </reaction>
</comment>
<evidence type="ECO:0000256" key="2">
    <source>
        <dbReference type="ARBA" id="ARBA00022679"/>
    </source>
</evidence>
<dbReference type="SMART" id="SM00219">
    <property type="entry name" value="TyrKc"/>
    <property type="match status" value="1"/>
</dbReference>
<keyword evidence="9" id="KW-0863">Zinc-finger</keyword>
<dbReference type="Gene3D" id="1.10.510.10">
    <property type="entry name" value="Transferase(Phosphotransferase) domain 1"/>
    <property type="match status" value="1"/>
</dbReference>
<accession>A0A8W8JNG8</accession>
<dbReference type="CDD" id="cd00192">
    <property type="entry name" value="PTKc"/>
    <property type="match status" value="1"/>
</dbReference>
<dbReference type="InterPro" id="IPR000719">
    <property type="entry name" value="Prot_kinase_dom"/>
</dbReference>
<evidence type="ECO:0000259" key="13">
    <source>
        <dbReference type="PROSITE" id="PS50011"/>
    </source>
</evidence>
<proteinExistence type="inferred from homology"/>
<dbReference type="GO" id="GO:0030182">
    <property type="term" value="P:neuron differentiation"/>
    <property type="evidence" value="ECO:0007669"/>
    <property type="project" value="UniProtKB-ARBA"/>
</dbReference>
<evidence type="ECO:0000256" key="7">
    <source>
        <dbReference type="ARBA" id="ARBA00023137"/>
    </source>
</evidence>
<dbReference type="GO" id="GO:0048468">
    <property type="term" value="P:cell development"/>
    <property type="evidence" value="ECO:0007669"/>
    <property type="project" value="UniProtKB-ARBA"/>
</dbReference>
<evidence type="ECO:0000256" key="4">
    <source>
        <dbReference type="ARBA" id="ARBA00022777"/>
    </source>
</evidence>